<accession>A0AAX0WYZ5</accession>
<dbReference type="Proteomes" id="UP000192511">
    <property type="component" value="Unassembled WGS sequence"/>
</dbReference>
<dbReference type="InterPro" id="IPR014966">
    <property type="entry name" value="FRG-dom"/>
</dbReference>
<proteinExistence type="predicted"/>
<dbReference type="AlphaFoldDB" id="A0AAX0WYZ5"/>
<comment type="caution">
    <text evidence="2">The sequence shown here is derived from an EMBL/GenBank/DDBJ whole genome shotgun (WGS) entry which is preliminary data.</text>
</comment>
<evidence type="ECO:0000313" key="3">
    <source>
        <dbReference type="Proteomes" id="UP000192511"/>
    </source>
</evidence>
<feature type="domain" description="FRG" evidence="1">
    <location>
        <begin position="28"/>
        <end position="138"/>
    </location>
</feature>
<protein>
    <submittedName>
        <fullName evidence="2">FRG domain-containing protein</fullName>
    </submittedName>
</protein>
<dbReference type="Pfam" id="PF08867">
    <property type="entry name" value="FRG"/>
    <property type="match status" value="1"/>
</dbReference>
<reference evidence="2" key="1">
    <citation type="submission" date="2017-12" db="EMBL/GenBank/DDBJ databases">
        <title>FDA dAtabase for Regulatory Grade micrObial Sequences (FDA-ARGOS): Supporting development and validation of Infectious Disease Dx tests.</title>
        <authorList>
            <person name="Kerrigan L."/>
            <person name="Tallon L.J."/>
            <person name="Sadzewicz L."/>
            <person name="Sengamalay N."/>
            <person name="Ott S."/>
            <person name="Godinez A."/>
            <person name="Nagaraj S."/>
            <person name="Vavikolanu K."/>
            <person name="Vyas G."/>
            <person name="Nadendla S."/>
            <person name="Aluvathingal J."/>
            <person name="Sichtig H."/>
        </authorList>
    </citation>
    <scope>NUCLEOTIDE SEQUENCE [LARGE SCALE GENOMIC DNA]</scope>
    <source>
        <strain evidence="2">FDAARGOS_200</strain>
    </source>
</reference>
<evidence type="ECO:0000259" key="1">
    <source>
        <dbReference type="SMART" id="SM00901"/>
    </source>
</evidence>
<dbReference type="EMBL" id="NBTX02000004">
    <property type="protein sequence ID" value="PNL63626.1"/>
    <property type="molecule type" value="Genomic_DNA"/>
</dbReference>
<gene>
    <name evidence="2" type="ORF">A6J39_020545</name>
</gene>
<name>A0AAX0WYZ5_9GAMM</name>
<sequence>MLIKQVLLERFLLERFAEESIRVRLPITNYYPFGTPSILEQDLNASFPLDRITEQIINYGAYLIKHPYDFDWLFSEAGYFDISFLTVNKIDWNLICTAQHIGIPTRLLDWTYKPWIAAFFCCWQFQKIKKKPEKICVWAFNPTMVKNPFNDNLYEGSTIELFNRFLPSEHDFLHIQQANLISMKFDNFYFLRYGKWPDLISYFTDLVSHDEKLISTMKNNLVKITLVKSEVNQLEKLLEKEDITIASIMPTFNHLAEMILAKN</sequence>
<organism evidence="2 3">
    <name type="scientific">Legionella anisa</name>
    <dbReference type="NCBI Taxonomy" id="28082"/>
    <lineage>
        <taxon>Bacteria</taxon>
        <taxon>Pseudomonadati</taxon>
        <taxon>Pseudomonadota</taxon>
        <taxon>Gammaproteobacteria</taxon>
        <taxon>Legionellales</taxon>
        <taxon>Legionellaceae</taxon>
        <taxon>Legionella</taxon>
    </lineage>
</organism>
<evidence type="ECO:0000313" key="2">
    <source>
        <dbReference type="EMBL" id="PNL63626.1"/>
    </source>
</evidence>
<keyword evidence="3" id="KW-1185">Reference proteome</keyword>
<dbReference type="SMART" id="SM00901">
    <property type="entry name" value="FRG"/>
    <property type="match status" value="1"/>
</dbReference>